<dbReference type="Proteomes" id="UP000077202">
    <property type="component" value="Unassembled WGS sequence"/>
</dbReference>
<keyword evidence="12" id="KW-1185">Reference proteome</keyword>
<dbReference type="EMBL" id="AP019868">
    <property type="protein sequence ID" value="BBN05219.1"/>
    <property type="molecule type" value="Genomic_DNA"/>
</dbReference>
<name>A0A176VS96_MARPO</name>
<feature type="compositionally biased region" description="Basic and acidic residues" evidence="9">
    <location>
        <begin position="170"/>
        <end position="185"/>
    </location>
</feature>
<evidence type="ECO:0000256" key="3">
    <source>
        <dbReference type="ARBA" id="ARBA00006332"/>
    </source>
</evidence>
<dbReference type="InterPro" id="IPR028262">
    <property type="entry name" value="CTC1_plant"/>
</dbReference>
<evidence type="ECO:0000256" key="5">
    <source>
        <dbReference type="ARBA" id="ARBA00022454"/>
    </source>
</evidence>
<evidence type="ECO:0000313" key="13">
    <source>
        <dbReference type="Proteomes" id="UP001162541"/>
    </source>
</evidence>
<comment type="similarity">
    <text evidence="3">Belongs to the CTC1 family.</text>
</comment>
<reference evidence="13" key="3">
    <citation type="journal article" date="2020" name="Curr. Biol.">
        <title>Chromatin organization in early land plants reveals an ancestral association between H3K27me3, transposons, and constitutive heterochromatin.</title>
        <authorList>
            <person name="Montgomery S.A."/>
            <person name="Tanizawa Y."/>
            <person name="Galik B."/>
            <person name="Wang N."/>
            <person name="Ito T."/>
            <person name="Mochizuki T."/>
            <person name="Akimcheva S."/>
            <person name="Bowman J.L."/>
            <person name="Cognat V."/>
            <person name="Marechal-Drouard L."/>
            <person name="Ekker H."/>
            <person name="Hong S.F."/>
            <person name="Kohchi T."/>
            <person name="Lin S.S."/>
            <person name="Liu L.D."/>
            <person name="Nakamura Y."/>
            <person name="Valeeva L.R."/>
            <person name="Shakirov E.V."/>
            <person name="Shippen D.E."/>
            <person name="Wei W.L."/>
            <person name="Yagura M."/>
            <person name="Yamaoka S."/>
            <person name="Yamato K.T."/>
            <person name="Liu C."/>
            <person name="Berger F."/>
        </authorList>
    </citation>
    <scope>NUCLEOTIDE SEQUENCE [LARGE SCALE GENOMIC DNA]</scope>
    <source>
        <strain evidence="13">Tak-1</strain>
    </source>
</reference>
<keyword evidence="5" id="KW-0158">Chromosome</keyword>
<proteinExistence type="inferred from homology"/>
<evidence type="ECO:0000256" key="7">
    <source>
        <dbReference type="ARBA" id="ARBA00023125"/>
    </source>
</evidence>
<dbReference type="AlphaFoldDB" id="A0A176VS96"/>
<protein>
    <recommendedName>
        <fullName evidence="4">CST complex subunit CTC1</fullName>
    </recommendedName>
</protein>
<evidence type="ECO:0000256" key="6">
    <source>
        <dbReference type="ARBA" id="ARBA00022895"/>
    </source>
</evidence>
<feature type="compositionally biased region" description="Polar residues" evidence="9">
    <location>
        <begin position="158"/>
        <end position="169"/>
    </location>
</feature>
<dbReference type="Proteomes" id="UP001162541">
    <property type="component" value="Chromosome 3"/>
</dbReference>
<evidence type="ECO:0000256" key="9">
    <source>
        <dbReference type="SAM" id="MobiDB-lite"/>
    </source>
</evidence>
<evidence type="ECO:0000256" key="2">
    <source>
        <dbReference type="ARBA" id="ARBA00004574"/>
    </source>
</evidence>
<dbReference type="PANTHER" id="PTHR14865:SF2">
    <property type="entry name" value="CST COMPLEX SUBUNIT CTC1"/>
    <property type="match status" value="1"/>
</dbReference>
<sequence length="1148" mass="127556">MLVVPVASLFKASTAFCSSSAPESHPDHGFNEQSLHVRSDIGDILGKRKEFEREFVRRAKKVKSEFQTLQNTRQCCSLVGRLQLCNKRSHSWGGSSVPGDCLAFTDSTASICCSITGGLDVTFVGRLIRVNSWSFIPLNGSRAPIKPNSRRFAARISPKTSNSSLSNPNDRSKSCIGKSEDRKSETVSGGAPEDGTDACCAPNNAIDVLGYLEIHRLQLMNEQDTKVITFPSLCVDPVTADMRNALFESPLIRKEEKRSRITICGKLLTISPQFSLPCNLTDDRGESKTITKVAGSSKDFMDNSKELSVTGFLVELQYCHSCSCQYIDAWNQGVKTKSRRSRQLFEGGHLSPRQGQGGNHEDRKFDRNTHLYFPGPLSAWRPILSGSLERCLTITGLRRKLVLTSVKKKDLCLFVATRTSLVSPVPGIHPCTGKAHCTLEKRDSELKKGAPAMQHADCAPDCELVSAKSSSMYPRVISYAGFVTSLLFQGTLVELDDRVWLIRSHQAVTQLHGLRVGAMLALRDVHATTIENSSEKALLLGACVRSHVSVLLFSPLHTPATDQLHSRNLLFKYMQKVTFASAFWILSVIGSFRKKFRGIYTDKELMGSKKDPGIILSYVQRCLAPDDSLERADYFMEFFDHQHMSCSGGTLASVSLSKVPPFSNFCLDIEASIRDIRSNKWLIRTDDCSDYQRWLEKERLLSSSEVFNKNWQSAHIISSQELGVTLLGSLQVCKKSGQLQLWDATGFVYVMVPDLLSSRHISKTYQVSSFTLIVKESTEDSSFSDSSRERNTYSSVSWSSLLKDTKATSMSSEASVFLIHFFLRDATLVDNLSRYEDFERFSQGCKRNSSGQAFMKDSWDLVGLELKYIITWLQQKTSELGSPERDVKFVCSSLDSSNSTNELFRVSCKVVAINFLVFESQCTVPYKNRQSSESCSFADLGVHEDWLFSLGIPLTMASVVIDDGYGLAHCWAHGDAAVTLLGLVKSSCKSELPPNLVTKLSEKFETADVQLSMEQYLCLLIRRHGKVVIRSERACGASVDTSYSLQWCGGNSPDCVEQAFMQAVVARACHNHPWVVTLGSIPPTVKDASESSRSPLDRCRTLAYRTGLHRSPVQDDEYPQLFALKVEPAVSLSDVRTVSDEIASLLDN</sequence>
<dbReference type="InterPro" id="IPR042617">
    <property type="entry name" value="CTC1-like"/>
</dbReference>
<dbReference type="GO" id="GO:0003697">
    <property type="term" value="F:single-stranded DNA binding"/>
    <property type="evidence" value="ECO:0007669"/>
    <property type="project" value="TreeGrafter"/>
</dbReference>
<dbReference type="GO" id="GO:0010833">
    <property type="term" value="P:telomere maintenance via telomere lengthening"/>
    <property type="evidence" value="ECO:0007669"/>
    <property type="project" value="TreeGrafter"/>
</dbReference>
<evidence type="ECO:0000256" key="8">
    <source>
        <dbReference type="ARBA" id="ARBA00023242"/>
    </source>
</evidence>
<feature type="region of interest" description="Disordered" evidence="9">
    <location>
        <begin position="156"/>
        <end position="195"/>
    </location>
</feature>
<dbReference type="GO" id="GO:1990879">
    <property type="term" value="C:CST complex"/>
    <property type="evidence" value="ECO:0007669"/>
    <property type="project" value="TreeGrafter"/>
</dbReference>
<reference evidence="10" key="2">
    <citation type="journal article" date="2019" name="Curr. Biol.">
        <title>Chromatin organization in early land plants reveals an ancestral association between H3K27me3, transposons, and constitutive heterochromatin.</title>
        <authorList>
            <person name="Montgomery S.A."/>
            <person name="Tanizawa Y."/>
            <person name="Galik B."/>
            <person name="Wang N."/>
            <person name="Ito T."/>
            <person name="Mochizuki T."/>
            <person name="Akimcheva S."/>
            <person name="Bowman J."/>
            <person name="Cognat V."/>
            <person name="Drouard L."/>
            <person name="Ekker H."/>
            <person name="Houng S."/>
            <person name="Kohchi T."/>
            <person name="Lin S."/>
            <person name="Liu L.D."/>
            <person name="Nakamura Y."/>
            <person name="Valeeva L.R."/>
            <person name="Shakirov E.V."/>
            <person name="Shippen D.E."/>
            <person name="Wei W."/>
            <person name="Yagura M."/>
            <person name="Yamaoka S."/>
            <person name="Yamato K.T."/>
            <person name="Liu C."/>
            <person name="Berger F."/>
        </authorList>
    </citation>
    <scope>NUCLEOTIDE SEQUENCE [LARGE SCALE GENOMIC DNA]</scope>
    <source>
        <strain evidence="10">Tak-1</strain>
    </source>
</reference>
<dbReference type="Pfam" id="PF15491">
    <property type="entry name" value="CTC1_2"/>
    <property type="match status" value="1"/>
</dbReference>
<keyword evidence="7" id="KW-0238">DNA-binding</keyword>
<evidence type="ECO:0000256" key="1">
    <source>
        <dbReference type="ARBA" id="ARBA00004123"/>
    </source>
</evidence>
<comment type="subcellular location">
    <subcellularLocation>
        <location evidence="2">Chromosome</location>
        <location evidence="2">Telomere</location>
    </subcellularLocation>
    <subcellularLocation>
        <location evidence="1">Nucleus</location>
    </subcellularLocation>
</comment>
<evidence type="ECO:0000313" key="12">
    <source>
        <dbReference type="Proteomes" id="UP000077202"/>
    </source>
</evidence>
<reference evidence="11 12" key="1">
    <citation type="submission" date="2016-03" db="EMBL/GenBank/DDBJ databases">
        <title>Mechanisms controlling the formation of the plant cell surface in tip-growing cells are functionally conserved among land plants.</title>
        <authorList>
            <person name="Honkanen S."/>
            <person name="Jones V.A."/>
            <person name="Morieri G."/>
            <person name="Champion C."/>
            <person name="Hetherington A.J."/>
            <person name="Kelly S."/>
            <person name="Saint-Marcoux D."/>
            <person name="Proust H."/>
            <person name="Prescott H."/>
            <person name="Dolan L."/>
        </authorList>
    </citation>
    <scope>NUCLEOTIDE SEQUENCE [LARGE SCALE GENOMIC DNA]</scope>
    <source>
        <strain evidence="12">cv. Tak-1 and cv. Tak-2</strain>
        <tissue evidence="11">Whole gametophyte</tissue>
    </source>
</reference>
<evidence type="ECO:0000313" key="10">
    <source>
        <dbReference type="EMBL" id="BBN05219.1"/>
    </source>
</evidence>
<accession>A0A176VS96</accession>
<dbReference type="EMBL" id="LVLJ01002916">
    <property type="protein sequence ID" value="OAE23202.1"/>
    <property type="molecule type" value="Genomic_DNA"/>
</dbReference>
<keyword evidence="6" id="KW-0779">Telomere</keyword>
<dbReference type="GO" id="GO:0042162">
    <property type="term" value="F:telomeric DNA binding"/>
    <property type="evidence" value="ECO:0007669"/>
    <property type="project" value="TreeGrafter"/>
</dbReference>
<evidence type="ECO:0000256" key="4">
    <source>
        <dbReference type="ARBA" id="ARBA00016175"/>
    </source>
</evidence>
<gene>
    <name evidence="11" type="ORF">AXG93_1630s1170</name>
    <name evidence="10" type="ORF">Mp_3g11320</name>
</gene>
<dbReference type="GO" id="GO:0045740">
    <property type="term" value="P:positive regulation of DNA replication"/>
    <property type="evidence" value="ECO:0007669"/>
    <property type="project" value="TreeGrafter"/>
</dbReference>
<dbReference type="PANTHER" id="PTHR14865">
    <property type="entry name" value="CST COMPLEX SUBUNIT CTC1"/>
    <property type="match status" value="1"/>
</dbReference>
<feature type="region of interest" description="Disordered" evidence="9">
    <location>
        <begin position="341"/>
        <end position="365"/>
    </location>
</feature>
<organism evidence="11 12">
    <name type="scientific">Marchantia polymorpha subsp. ruderalis</name>
    <dbReference type="NCBI Taxonomy" id="1480154"/>
    <lineage>
        <taxon>Eukaryota</taxon>
        <taxon>Viridiplantae</taxon>
        <taxon>Streptophyta</taxon>
        <taxon>Embryophyta</taxon>
        <taxon>Marchantiophyta</taxon>
        <taxon>Marchantiopsida</taxon>
        <taxon>Marchantiidae</taxon>
        <taxon>Marchantiales</taxon>
        <taxon>Marchantiaceae</taxon>
        <taxon>Marchantia</taxon>
    </lineage>
</organism>
<keyword evidence="8" id="KW-0539">Nucleus</keyword>
<evidence type="ECO:0000313" key="11">
    <source>
        <dbReference type="EMBL" id="OAE23202.1"/>
    </source>
</evidence>